<dbReference type="STRING" id="321339.SAMN05444340_11594"/>
<dbReference type="InterPro" id="IPR029058">
    <property type="entry name" value="AB_hydrolase_fold"/>
</dbReference>
<evidence type="ECO:0000313" key="2">
    <source>
        <dbReference type="Proteomes" id="UP000199286"/>
    </source>
</evidence>
<organism evidence="1 2">
    <name type="scientific">Citreimonas salinaria</name>
    <dbReference type="NCBI Taxonomy" id="321339"/>
    <lineage>
        <taxon>Bacteria</taxon>
        <taxon>Pseudomonadati</taxon>
        <taxon>Pseudomonadota</taxon>
        <taxon>Alphaproteobacteria</taxon>
        <taxon>Rhodobacterales</taxon>
        <taxon>Roseobacteraceae</taxon>
        <taxon>Citreimonas</taxon>
    </lineage>
</organism>
<gene>
    <name evidence="1" type="ORF">SAMN05444340_11594</name>
</gene>
<name>A0A1H3M3Q2_9RHOB</name>
<dbReference type="Gene3D" id="3.40.50.1820">
    <property type="entry name" value="alpha/beta hydrolase"/>
    <property type="match status" value="1"/>
</dbReference>
<dbReference type="OrthoDB" id="556502at2"/>
<sequence length="139" mass="15533">MISEWHISMLASALRLQAGRVHEEESERECVVLLHGLGRGPASMRLMRWALEKEGCFRVINLGYPSTQAGIADLSNLAILPAVERCRHAPRVHFVTHSLGVILLRHWISRHAPAELMRSLDISALLPFSLPEIALMARA</sequence>
<dbReference type="EMBL" id="FNPF01000015">
    <property type="protein sequence ID" value="SDY71223.1"/>
    <property type="molecule type" value="Genomic_DNA"/>
</dbReference>
<accession>A0A1H3M3Q2</accession>
<evidence type="ECO:0000313" key="1">
    <source>
        <dbReference type="EMBL" id="SDY71223.1"/>
    </source>
</evidence>
<dbReference type="RefSeq" id="WP_089884788.1">
    <property type="nucleotide sequence ID" value="NZ_FNPF01000015.1"/>
</dbReference>
<evidence type="ECO:0008006" key="3">
    <source>
        <dbReference type="Google" id="ProtNLM"/>
    </source>
</evidence>
<dbReference type="AlphaFoldDB" id="A0A1H3M3Q2"/>
<proteinExistence type="predicted"/>
<keyword evidence="2" id="KW-1185">Reference proteome</keyword>
<dbReference type="SUPFAM" id="SSF53474">
    <property type="entry name" value="alpha/beta-Hydrolases"/>
    <property type="match status" value="1"/>
</dbReference>
<dbReference type="PANTHER" id="PTHR37946">
    <property type="entry name" value="SLL1969 PROTEIN"/>
    <property type="match status" value="1"/>
</dbReference>
<reference evidence="1 2" key="1">
    <citation type="submission" date="2016-10" db="EMBL/GenBank/DDBJ databases">
        <authorList>
            <person name="de Groot N.N."/>
        </authorList>
    </citation>
    <scope>NUCLEOTIDE SEQUENCE [LARGE SCALE GENOMIC DNA]</scope>
    <source>
        <strain evidence="1 2">DSM 26880</strain>
    </source>
</reference>
<dbReference type="PANTHER" id="PTHR37946:SF1">
    <property type="entry name" value="SLL1969 PROTEIN"/>
    <property type="match status" value="1"/>
</dbReference>
<dbReference type="Proteomes" id="UP000199286">
    <property type="component" value="Unassembled WGS sequence"/>
</dbReference>
<protein>
    <recommendedName>
        <fullName evidence="3">Alpha/beta hydrolase family protein</fullName>
    </recommendedName>
</protein>